<reference evidence="4 5" key="1">
    <citation type="submission" date="2021-03" db="EMBL/GenBank/DDBJ databases">
        <title>Sequencing the genomes of 1000 actinobacteria strains.</title>
        <authorList>
            <person name="Klenk H.-P."/>
        </authorList>
    </citation>
    <scope>NUCLEOTIDE SEQUENCE [LARGE SCALE GENOMIC DNA]</scope>
    <source>
        <strain evidence="4 5">DSM 45510</strain>
    </source>
</reference>
<dbReference type="InterPro" id="IPR039424">
    <property type="entry name" value="SBP_5"/>
</dbReference>
<dbReference type="Pfam" id="PF00496">
    <property type="entry name" value="SBP_bac_5"/>
    <property type="match status" value="1"/>
</dbReference>
<dbReference type="RefSeq" id="WP_209663367.1">
    <property type="nucleotide sequence ID" value="NZ_JAGGMS010000001.1"/>
</dbReference>
<feature type="chain" id="PRO_5046744622" evidence="2">
    <location>
        <begin position="22"/>
        <end position="497"/>
    </location>
</feature>
<dbReference type="SUPFAM" id="SSF53850">
    <property type="entry name" value="Periplasmic binding protein-like II"/>
    <property type="match status" value="1"/>
</dbReference>
<feature type="signal peptide" evidence="2">
    <location>
        <begin position="1"/>
        <end position="21"/>
    </location>
</feature>
<keyword evidence="1 2" id="KW-0732">Signal</keyword>
<evidence type="ECO:0000259" key="3">
    <source>
        <dbReference type="Pfam" id="PF00496"/>
    </source>
</evidence>
<keyword evidence="5" id="KW-1185">Reference proteome</keyword>
<dbReference type="Gene3D" id="3.10.105.10">
    <property type="entry name" value="Dipeptide-binding Protein, Domain 3"/>
    <property type="match status" value="1"/>
</dbReference>
<sequence length="497" mass="54236">MKARLVAAALALLLVASGCSAGSSAFVPDDGSTLAVGFAAEPQNFDFTRTDGAAIPQALLYNVYEGLVKLDDQGRVVPLLADSWTVSQDRLVYDFALKPGVTFSNGAEFTAEDVKFSINRVKTDWTISIKSKMDVVDRVEVLDPLRARVVLTKPSNAWLFDMASRVGAMFTPTGIADLANKPVGTGPYEVTSRRRGDSILLQANRRFRGPEPAYRTVYLKYYKDPTALNNALLSNGIDVIGTITAPDSIPQFEADSRFNVVQGTTNSEVVLAFNNAKEPLNDVRVRRALTLAIDRKALLATAWANRGTLIGSMVPPTDPWYEDLSAAHPHDPAQARALLAEAGKPALNLRLRIPNLPYAVSSAQVVASQLAEVGVTVTIEPLDFPAVWLKQVFTDHDYDLSIIQHVEARDITTFGRPSFYWGYDSQKTRDLLAKADAGTPEEQVTAMREVARTLSDDAAADWLFLFPNVVAAKKKVTGIVRNQVSESFDLTTLGRSE</sequence>
<protein>
    <submittedName>
        <fullName evidence="4">Peptide/nickel transport system substrate-binding protein</fullName>
    </submittedName>
</protein>
<dbReference type="PIRSF" id="PIRSF002741">
    <property type="entry name" value="MppA"/>
    <property type="match status" value="1"/>
</dbReference>
<comment type="caution">
    <text evidence="4">The sequence shown here is derived from an EMBL/GenBank/DDBJ whole genome shotgun (WGS) entry which is preliminary data.</text>
</comment>
<dbReference type="EMBL" id="JAGGMS010000001">
    <property type="protein sequence ID" value="MBP2179681.1"/>
    <property type="molecule type" value="Genomic_DNA"/>
</dbReference>
<dbReference type="PROSITE" id="PS51257">
    <property type="entry name" value="PROKAR_LIPOPROTEIN"/>
    <property type="match status" value="1"/>
</dbReference>
<gene>
    <name evidence="4" type="ORF">JOM49_001207</name>
</gene>
<evidence type="ECO:0000313" key="4">
    <source>
        <dbReference type="EMBL" id="MBP2179681.1"/>
    </source>
</evidence>
<organism evidence="4 5">
    <name type="scientific">Amycolatopsis magusensis</name>
    <dbReference type="NCBI Taxonomy" id="882444"/>
    <lineage>
        <taxon>Bacteria</taxon>
        <taxon>Bacillati</taxon>
        <taxon>Actinomycetota</taxon>
        <taxon>Actinomycetes</taxon>
        <taxon>Pseudonocardiales</taxon>
        <taxon>Pseudonocardiaceae</taxon>
        <taxon>Amycolatopsis</taxon>
    </lineage>
</organism>
<dbReference type="PANTHER" id="PTHR30290">
    <property type="entry name" value="PERIPLASMIC BINDING COMPONENT OF ABC TRANSPORTER"/>
    <property type="match status" value="1"/>
</dbReference>
<dbReference type="PANTHER" id="PTHR30290:SF38">
    <property type="entry name" value="D,D-DIPEPTIDE-BINDING PERIPLASMIC PROTEIN DDPA-RELATED"/>
    <property type="match status" value="1"/>
</dbReference>
<proteinExistence type="predicted"/>
<evidence type="ECO:0000313" key="5">
    <source>
        <dbReference type="Proteomes" id="UP000741013"/>
    </source>
</evidence>
<dbReference type="Proteomes" id="UP000741013">
    <property type="component" value="Unassembled WGS sequence"/>
</dbReference>
<dbReference type="Gene3D" id="3.40.190.10">
    <property type="entry name" value="Periplasmic binding protein-like II"/>
    <property type="match status" value="1"/>
</dbReference>
<evidence type="ECO:0000256" key="2">
    <source>
        <dbReference type="SAM" id="SignalP"/>
    </source>
</evidence>
<dbReference type="CDD" id="cd08494">
    <property type="entry name" value="PBP2_NikA_DppA_OppA_like_6"/>
    <property type="match status" value="1"/>
</dbReference>
<dbReference type="InterPro" id="IPR000914">
    <property type="entry name" value="SBP_5_dom"/>
</dbReference>
<feature type="domain" description="Solute-binding protein family 5" evidence="3">
    <location>
        <begin position="76"/>
        <end position="404"/>
    </location>
</feature>
<accession>A0ABS4PM41</accession>
<dbReference type="InterPro" id="IPR030678">
    <property type="entry name" value="Peptide/Ni-bd"/>
</dbReference>
<name>A0ABS4PM41_9PSEU</name>
<evidence type="ECO:0000256" key="1">
    <source>
        <dbReference type="ARBA" id="ARBA00022729"/>
    </source>
</evidence>